<accession>A0ABV9NF76</accession>
<protein>
    <submittedName>
        <fullName evidence="2">Hemerythrin domain-containing protein</fullName>
    </submittedName>
</protein>
<dbReference type="EMBL" id="JBHSGQ010000007">
    <property type="protein sequence ID" value="MFC4726114.1"/>
    <property type="molecule type" value="Genomic_DNA"/>
</dbReference>
<organism evidence="2 3">
    <name type="scientific">Glycocaulis abyssi</name>
    <dbReference type="NCBI Taxonomy" id="1433403"/>
    <lineage>
        <taxon>Bacteria</taxon>
        <taxon>Pseudomonadati</taxon>
        <taxon>Pseudomonadota</taxon>
        <taxon>Alphaproteobacteria</taxon>
        <taxon>Maricaulales</taxon>
        <taxon>Maricaulaceae</taxon>
        <taxon>Glycocaulis</taxon>
    </lineage>
</organism>
<evidence type="ECO:0000313" key="2">
    <source>
        <dbReference type="EMBL" id="MFC4726114.1"/>
    </source>
</evidence>
<dbReference type="Pfam" id="PF01814">
    <property type="entry name" value="Hemerythrin"/>
    <property type="match status" value="1"/>
</dbReference>
<evidence type="ECO:0000259" key="1">
    <source>
        <dbReference type="Pfam" id="PF01814"/>
    </source>
</evidence>
<feature type="domain" description="Hemerythrin-like" evidence="1">
    <location>
        <begin position="26"/>
        <end position="159"/>
    </location>
</feature>
<name>A0ABV9NF76_9PROT</name>
<comment type="caution">
    <text evidence="2">The sequence shown here is derived from an EMBL/GenBank/DDBJ whole genome shotgun (WGS) entry which is preliminary data.</text>
</comment>
<keyword evidence="3" id="KW-1185">Reference proteome</keyword>
<dbReference type="Gene3D" id="1.20.120.520">
    <property type="entry name" value="nmb1532 protein domain like"/>
    <property type="match status" value="1"/>
</dbReference>
<dbReference type="CDD" id="cd12108">
    <property type="entry name" value="Hr-like"/>
    <property type="match status" value="1"/>
</dbReference>
<sequence>MTRDNDALTRLPVIEPMPVDLLREPLNWIFAEHHRQRQLCDGLQTLSRVPTFHAALIASVLDYLETDLKMHHIDEEEDLFPLLRRRCLPEDEIEQVLGALAADHVREEANAHIVCEGLQKALERGHPPSGDVSFGRTLRAYSHDLRHHLAIENAVVLPIARIRLEQADLDGLSHRMAARRGIKLKALGVPVAEGSLP</sequence>
<reference evidence="3" key="1">
    <citation type="journal article" date="2019" name="Int. J. Syst. Evol. Microbiol.">
        <title>The Global Catalogue of Microorganisms (GCM) 10K type strain sequencing project: providing services to taxonomists for standard genome sequencing and annotation.</title>
        <authorList>
            <consortium name="The Broad Institute Genomics Platform"/>
            <consortium name="The Broad Institute Genome Sequencing Center for Infectious Disease"/>
            <person name="Wu L."/>
            <person name="Ma J."/>
        </authorList>
    </citation>
    <scope>NUCLEOTIDE SEQUENCE [LARGE SCALE GENOMIC DNA]</scope>
    <source>
        <strain evidence="3">CCUG 62981</strain>
    </source>
</reference>
<evidence type="ECO:0000313" key="3">
    <source>
        <dbReference type="Proteomes" id="UP001596024"/>
    </source>
</evidence>
<dbReference type="InterPro" id="IPR012312">
    <property type="entry name" value="Hemerythrin-like"/>
</dbReference>
<proteinExistence type="predicted"/>
<gene>
    <name evidence="2" type="ORF">ACFPB0_12500</name>
</gene>
<dbReference type="Proteomes" id="UP001596024">
    <property type="component" value="Unassembled WGS sequence"/>
</dbReference>
<dbReference type="RefSeq" id="WP_371395226.1">
    <property type="nucleotide sequence ID" value="NZ_CP163422.1"/>
</dbReference>